<dbReference type="Proteomes" id="UP000237000">
    <property type="component" value="Unassembled WGS sequence"/>
</dbReference>
<evidence type="ECO:0000313" key="3">
    <source>
        <dbReference type="Proteomes" id="UP000237000"/>
    </source>
</evidence>
<name>A0A2P5CD29_TREOI</name>
<organism evidence="2 3">
    <name type="scientific">Trema orientale</name>
    <name type="common">Charcoal tree</name>
    <name type="synonym">Celtis orientalis</name>
    <dbReference type="NCBI Taxonomy" id="63057"/>
    <lineage>
        <taxon>Eukaryota</taxon>
        <taxon>Viridiplantae</taxon>
        <taxon>Streptophyta</taxon>
        <taxon>Embryophyta</taxon>
        <taxon>Tracheophyta</taxon>
        <taxon>Spermatophyta</taxon>
        <taxon>Magnoliopsida</taxon>
        <taxon>eudicotyledons</taxon>
        <taxon>Gunneridae</taxon>
        <taxon>Pentapetalae</taxon>
        <taxon>rosids</taxon>
        <taxon>fabids</taxon>
        <taxon>Rosales</taxon>
        <taxon>Cannabaceae</taxon>
        <taxon>Trema</taxon>
    </lineage>
</organism>
<sequence length="132" mass="15195">IKLLVIQRSKFQDATTILNILEIHKIQYEPSDQTPKQTPPTDIQHSIDPTTSLREQWSTKADSLQIFFLVKTRESIREGQRKSAGNPGYSLVFDLNMYAILLCSCNLPKRTRTCLSKCVFTAWFGFSRNQKN</sequence>
<gene>
    <name evidence="2" type="ORF">TorRG33x02_289520</name>
</gene>
<feature type="region of interest" description="Disordered" evidence="1">
    <location>
        <begin position="30"/>
        <end position="49"/>
    </location>
</feature>
<evidence type="ECO:0000256" key="1">
    <source>
        <dbReference type="SAM" id="MobiDB-lite"/>
    </source>
</evidence>
<proteinExistence type="predicted"/>
<accession>A0A2P5CD29</accession>
<feature type="non-terminal residue" evidence="2">
    <location>
        <position position="1"/>
    </location>
</feature>
<comment type="caution">
    <text evidence="2">The sequence shown here is derived from an EMBL/GenBank/DDBJ whole genome shotgun (WGS) entry which is preliminary data.</text>
</comment>
<dbReference type="AlphaFoldDB" id="A0A2P5CD29"/>
<dbReference type="OrthoDB" id="10333302at2759"/>
<dbReference type="InParanoid" id="A0A2P5CD29"/>
<reference evidence="3" key="1">
    <citation type="submission" date="2016-06" db="EMBL/GenBank/DDBJ databases">
        <title>Parallel loss of symbiosis genes in relatives of nitrogen-fixing non-legume Parasponia.</title>
        <authorList>
            <person name="Van Velzen R."/>
            <person name="Holmer R."/>
            <person name="Bu F."/>
            <person name="Rutten L."/>
            <person name="Van Zeijl A."/>
            <person name="Liu W."/>
            <person name="Santuari L."/>
            <person name="Cao Q."/>
            <person name="Sharma T."/>
            <person name="Shen D."/>
            <person name="Roswanjaya Y."/>
            <person name="Wardhani T."/>
            <person name="Kalhor M.S."/>
            <person name="Jansen J."/>
            <person name="Van den Hoogen J."/>
            <person name="Gungor B."/>
            <person name="Hartog M."/>
            <person name="Hontelez J."/>
            <person name="Verver J."/>
            <person name="Yang W.-C."/>
            <person name="Schijlen E."/>
            <person name="Repin R."/>
            <person name="Schilthuizen M."/>
            <person name="Schranz E."/>
            <person name="Heidstra R."/>
            <person name="Miyata K."/>
            <person name="Fedorova E."/>
            <person name="Kohlen W."/>
            <person name="Bisseling T."/>
            <person name="Smit S."/>
            <person name="Geurts R."/>
        </authorList>
    </citation>
    <scope>NUCLEOTIDE SEQUENCE [LARGE SCALE GENOMIC DNA]</scope>
    <source>
        <strain evidence="3">cv. RG33-2</strain>
    </source>
</reference>
<protein>
    <submittedName>
        <fullName evidence="2">Uncharacterized protein</fullName>
    </submittedName>
</protein>
<evidence type="ECO:0000313" key="2">
    <source>
        <dbReference type="EMBL" id="PON58917.1"/>
    </source>
</evidence>
<keyword evidence="3" id="KW-1185">Reference proteome</keyword>
<dbReference type="EMBL" id="JXTC01000380">
    <property type="protein sequence ID" value="PON58917.1"/>
    <property type="molecule type" value="Genomic_DNA"/>
</dbReference>